<sequence>MNNSLHEPYKPQLTITDGVYVFAAPEMRGRLNRNGKPWTVRTIFVYNVQQVLYRNNSKHAKRQKPVSEKTKANRFNEIRSMAHTLHDLGYRITLPTHIRQKHVKALTHFWEAREDLQTASVVQKVSILRTFLRWMGKEGVITGLSDKELFSKPELMKREYVAKEDKSWDDKFDIDDLIQKVSDDCKYCGRQLKLSHLFGLRAKESMLFRPNLDYDREGQFIHVRRGTKGGRPRTVPIESVEQRQYLEELLTYSYDINESMIPRRYTPSSWIKRYYRITNRNGISRKTGITPHGLRHGYAQRLYTRTTGHPAAVKDVPKIARDIDMIEERIARLMVSENLGHSRESITSAYIGSND</sequence>
<dbReference type="InterPro" id="IPR024456">
    <property type="entry name" value="Integrase_catalytic_putative"/>
</dbReference>
<keyword evidence="2" id="KW-0233">DNA recombination</keyword>
<evidence type="ECO:0000313" key="4">
    <source>
        <dbReference type="EMBL" id="KKN80505.1"/>
    </source>
</evidence>
<protein>
    <recommendedName>
        <fullName evidence="3">Tyr recombinase domain-containing protein</fullName>
    </recommendedName>
</protein>
<dbReference type="GO" id="GO:0006310">
    <property type="term" value="P:DNA recombination"/>
    <property type="evidence" value="ECO:0007669"/>
    <property type="project" value="UniProtKB-KW"/>
</dbReference>
<dbReference type="Gene3D" id="1.10.150.130">
    <property type="match status" value="1"/>
</dbReference>
<feature type="domain" description="Tyr recombinase" evidence="3">
    <location>
        <begin position="163"/>
        <end position="355"/>
    </location>
</feature>
<dbReference type="GO" id="GO:0015074">
    <property type="term" value="P:DNA integration"/>
    <property type="evidence" value="ECO:0007669"/>
    <property type="project" value="InterPro"/>
</dbReference>
<comment type="caution">
    <text evidence="4">The sequence shown here is derived from an EMBL/GenBank/DDBJ whole genome shotgun (WGS) entry which is preliminary data.</text>
</comment>
<keyword evidence="1" id="KW-0238">DNA-binding</keyword>
<dbReference type="InterPro" id="IPR011010">
    <property type="entry name" value="DNA_brk_join_enz"/>
</dbReference>
<dbReference type="PANTHER" id="PTHR30349">
    <property type="entry name" value="PHAGE INTEGRASE-RELATED"/>
    <property type="match status" value="1"/>
</dbReference>
<dbReference type="Pfam" id="PF12834">
    <property type="entry name" value="Phage_int_SAM_2"/>
    <property type="match status" value="1"/>
</dbReference>
<evidence type="ECO:0000256" key="2">
    <source>
        <dbReference type="ARBA" id="ARBA00023172"/>
    </source>
</evidence>
<name>A0A0F9TGY8_9ZZZZ</name>
<dbReference type="AlphaFoldDB" id="A0A0F9TGY8"/>
<evidence type="ECO:0000256" key="1">
    <source>
        <dbReference type="ARBA" id="ARBA00023125"/>
    </source>
</evidence>
<dbReference type="GO" id="GO:0003677">
    <property type="term" value="F:DNA binding"/>
    <property type="evidence" value="ECO:0007669"/>
    <property type="project" value="UniProtKB-KW"/>
</dbReference>
<dbReference type="SUPFAM" id="SSF56349">
    <property type="entry name" value="DNA breaking-rejoining enzymes"/>
    <property type="match status" value="1"/>
</dbReference>
<proteinExistence type="predicted"/>
<reference evidence="4" key="1">
    <citation type="journal article" date="2015" name="Nature">
        <title>Complex archaea that bridge the gap between prokaryotes and eukaryotes.</title>
        <authorList>
            <person name="Spang A."/>
            <person name="Saw J.H."/>
            <person name="Jorgensen S.L."/>
            <person name="Zaremba-Niedzwiedzka K."/>
            <person name="Martijn J."/>
            <person name="Lind A.E."/>
            <person name="van Eijk R."/>
            <person name="Schleper C."/>
            <person name="Guy L."/>
            <person name="Ettema T.J."/>
        </authorList>
    </citation>
    <scope>NUCLEOTIDE SEQUENCE</scope>
</reference>
<dbReference type="InterPro" id="IPR024457">
    <property type="entry name" value="Putative_integrase_N"/>
</dbReference>
<dbReference type="EMBL" id="LAZR01000230">
    <property type="protein sequence ID" value="KKN80505.1"/>
    <property type="molecule type" value="Genomic_DNA"/>
</dbReference>
<dbReference type="InterPro" id="IPR050090">
    <property type="entry name" value="Tyrosine_recombinase_XerCD"/>
</dbReference>
<dbReference type="Pfam" id="PF12835">
    <property type="entry name" value="Integrase_1"/>
    <property type="match status" value="1"/>
</dbReference>
<dbReference type="InterPro" id="IPR013762">
    <property type="entry name" value="Integrase-like_cat_sf"/>
</dbReference>
<accession>A0A0F9TGY8</accession>
<dbReference type="CDD" id="cd00397">
    <property type="entry name" value="DNA_BRE_C"/>
    <property type="match status" value="1"/>
</dbReference>
<dbReference type="PROSITE" id="PS51898">
    <property type="entry name" value="TYR_RECOMBINASE"/>
    <property type="match status" value="1"/>
</dbReference>
<evidence type="ECO:0000259" key="3">
    <source>
        <dbReference type="PROSITE" id="PS51898"/>
    </source>
</evidence>
<organism evidence="4">
    <name type="scientific">marine sediment metagenome</name>
    <dbReference type="NCBI Taxonomy" id="412755"/>
    <lineage>
        <taxon>unclassified sequences</taxon>
        <taxon>metagenomes</taxon>
        <taxon>ecological metagenomes</taxon>
    </lineage>
</organism>
<dbReference type="InterPro" id="IPR002104">
    <property type="entry name" value="Integrase_catalytic"/>
</dbReference>
<gene>
    <name evidence="4" type="ORF">LCGC14_0329500</name>
</gene>
<dbReference type="InterPro" id="IPR010998">
    <property type="entry name" value="Integrase_recombinase_N"/>
</dbReference>
<dbReference type="Gene3D" id="1.10.443.10">
    <property type="entry name" value="Intergrase catalytic core"/>
    <property type="match status" value="1"/>
</dbReference>